<evidence type="ECO:0000256" key="1">
    <source>
        <dbReference type="ARBA" id="ARBA00022729"/>
    </source>
</evidence>
<dbReference type="PANTHER" id="PTHR35788">
    <property type="entry name" value="EXPORTED PROTEIN-RELATED"/>
    <property type="match status" value="1"/>
</dbReference>
<dbReference type="EMBL" id="CP063304">
    <property type="protein sequence ID" value="QOV20291.1"/>
    <property type="molecule type" value="Genomic_DNA"/>
</dbReference>
<dbReference type="RefSeq" id="WP_193736611.1">
    <property type="nucleotide sequence ID" value="NZ_CP063304.1"/>
</dbReference>
<dbReference type="InterPro" id="IPR022029">
    <property type="entry name" value="YoaR-like_PG-bd"/>
</dbReference>
<dbReference type="PANTHER" id="PTHR35788:SF1">
    <property type="entry name" value="EXPORTED PROTEIN"/>
    <property type="match status" value="1"/>
</dbReference>
<organism evidence="4 5">
    <name type="scientific">Blautia liquoris</name>
    <dbReference type="NCBI Taxonomy" id="2779518"/>
    <lineage>
        <taxon>Bacteria</taxon>
        <taxon>Bacillati</taxon>
        <taxon>Bacillota</taxon>
        <taxon>Clostridia</taxon>
        <taxon>Lachnospirales</taxon>
        <taxon>Lachnospiraceae</taxon>
        <taxon>Blautia</taxon>
    </lineage>
</organism>
<dbReference type="Pfam" id="PF04294">
    <property type="entry name" value="VanW"/>
    <property type="match status" value="1"/>
</dbReference>
<accession>A0A7M2RJP5</accession>
<feature type="chain" id="PRO_5032514401" evidence="2">
    <location>
        <begin position="25"/>
        <end position="488"/>
    </location>
</feature>
<evidence type="ECO:0000259" key="3">
    <source>
        <dbReference type="SMART" id="SM01208"/>
    </source>
</evidence>
<sequence length="488" mass="53698">MKKRIASLIISVCLCITAALTVKADTTADKQTALDGIYIENVNISGMSEEDIDQVVQAKIDELSQCRIELYVGKHGTTIMAGDLGLFAKDTKIARRAVDLGQRGNVLERFETGRQMKKGPLVLEIQYQVDQDKVKSMIADQCSQLSHPAINMSLRREKDGTFTPIPGQDGAILNEKKAVKTVMNFFSDEWRGGDAQITLDADIKPAQGDENQLSKVKDVLGESSTDYSSSLANRRTNIENGTEKLNGKVLYPGEELSVLESVTPFDEESGYAAAPSYEMGSVVDTYGGGICQVSTTLYLAVLRSELEVTERFNHSMLVNYVKPSMDAAIAEGSKDFKFKNNTDAPIYIQGYASNGELGFLVYGHETRDRENRTVTFESETTKTTDPNTQVREDSKLPFGQKEYRDGHIGKEAVLWKIVSENGQETREQVNESTYNMTPNLTSVGIKGGSTEAIKKLENAITANDPERVDEVLAQYQSASLPKAGSDEE</sequence>
<dbReference type="Proteomes" id="UP000593601">
    <property type="component" value="Chromosome"/>
</dbReference>
<evidence type="ECO:0000313" key="4">
    <source>
        <dbReference type="EMBL" id="QOV20291.1"/>
    </source>
</evidence>
<dbReference type="Pfam" id="PF07501">
    <property type="entry name" value="G5"/>
    <property type="match status" value="1"/>
</dbReference>
<keyword evidence="5" id="KW-1185">Reference proteome</keyword>
<gene>
    <name evidence="4" type="ORF">INP51_04905</name>
</gene>
<dbReference type="Gene3D" id="2.20.230.10">
    <property type="entry name" value="Resuscitation-promoting factor rpfb"/>
    <property type="match status" value="1"/>
</dbReference>
<keyword evidence="1 2" id="KW-0732">Signal</keyword>
<dbReference type="KEGG" id="bliq:INP51_04905"/>
<feature type="signal peptide" evidence="2">
    <location>
        <begin position="1"/>
        <end position="24"/>
    </location>
</feature>
<protein>
    <submittedName>
        <fullName evidence="4">VanW family protein</fullName>
    </submittedName>
</protein>
<reference evidence="4 5" key="1">
    <citation type="submission" date="2020-10" db="EMBL/GenBank/DDBJ databases">
        <title>Blautia liquoris sp.nov., isolated from the mud in a fermentation cellar used for the production of Chinese strong-flavoured liquor.</title>
        <authorList>
            <person name="Lu L."/>
        </authorList>
    </citation>
    <scope>NUCLEOTIDE SEQUENCE [LARGE SCALE GENOMIC DNA]</scope>
    <source>
        <strain evidence="4 5">LZLJ-3</strain>
    </source>
</reference>
<dbReference type="InterPro" id="IPR007391">
    <property type="entry name" value="Vancomycin_resist_VanW"/>
</dbReference>
<dbReference type="InterPro" id="IPR011098">
    <property type="entry name" value="G5_dom"/>
</dbReference>
<name>A0A7M2RJP5_9FIRM</name>
<dbReference type="SMART" id="SM01208">
    <property type="entry name" value="G5"/>
    <property type="match status" value="1"/>
</dbReference>
<dbReference type="Pfam" id="PF12229">
    <property type="entry name" value="PG_binding_4"/>
    <property type="match status" value="1"/>
</dbReference>
<evidence type="ECO:0000256" key="2">
    <source>
        <dbReference type="SAM" id="SignalP"/>
    </source>
</evidence>
<evidence type="ECO:0000313" key="5">
    <source>
        <dbReference type="Proteomes" id="UP000593601"/>
    </source>
</evidence>
<proteinExistence type="predicted"/>
<dbReference type="InterPro" id="IPR052913">
    <property type="entry name" value="Glycopeptide_resist_protein"/>
</dbReference>
<dbReference type="AlphaFoldDB" id="A0A7M2RJP5"/>
<feature type="domain" description="G5" evidence="3">
    <location>
        <begin position="372"/>
        <end position="447"/>
    </location>
</feature>